<organism evidence="6 7">
    <name type="scientific">Ceratopteris richardii</name>
    <name type="common">Triangle waterfern</name>
    <dbReference type="NCBI Taxonomy" id="49495"/>
    <lineage>
        <taxon>Eukaryota</taxon>
        <taxon>Viridiplantae</taxon>
        <taxon>Streptophyta</taxon>
        <taxon>Embryophyta</taxon>
        <taxon>Tracheophyta</taxon>
        <taxon>Polypodiopsida</taxon>
        <taxon>Polypodiidae</taxon>
        <taxon>Polypodiales</taxon>
        <taxon>Pteridineae</taxon>
        <taxon>Pteridaceae</taxon>
        <taxon>Parkerioideae</taxon>
        <taxon>Ceratopteris</taxon>
    </lineage>
</organism>
<dbReference type="EMBL" id="CM035410">
    <property type="protein sequence ID" value="KAH7436352.1"/>
    <property type="molecule type" value="Genomic_DNA"/>
</dbReference>
<sequence>MAMEDNKQRDSTEQMEGRPQQNLKSVETVRAEPSWCCLARSSSMPSSPRTPSNSSKPKVSHKPSCDETSIKENHHPASNSANPVSTDSAQEAIYRKLEKKRRSGEMNRAGEVLKSGEIAALLKQGFIAGSGTLEKGSTSPFKIRVSPGRVSPLMDVSSSPVSPPSATTFSKLNSLLHSGFLSQASPPLSEKTRSSPTLFEMMVHEQELQDKFPHSSRQQLSLHFKQANPKNLSLQERILSINSPGNQFNDPASSDVKLTLISSRDDISVTVHVHSEILAAQSRFFAAKLSEVRLKQPKQAPHAVRISNCNDVEAYIDTIRLMYCHDRKRKLLKESVSRVLNILKVSASILFEAGILSCLEYLEAVPWAEEEEEKVKMLLAQLHLESVGTGEVLKRISTEDSIDSQDLLVRLLHSVIKGTDEKARREMKGLVSKMLRENVAQGKDPDDLSKDSIYRSCQECLDSLLNLFSLAINPDLPRMNEDRCMLMTNITRQADNLNWLVDILIDRQIADDFVKIWAFQGELATLHAQVPIALGRYEVSRLTARLCMAIGKGEVLAAKDVRFALLQNWLQPLIDDFGWMQRACKGLDRGLVEEGLSQTILTLPLKQQQSIMVAWFDRFLKNGDDCPNLQRAFETWWRRTFVRPQLDACLSSPAKECHLMPIHSTTFPATGKEASPPNPSLVAGASVIKVESQSLPD</sequence>
<feature type="compositionally biased region" description="Basic and acidic residues" evidence="4">
    <location>
        <begin position="1"/>
        <end position="16"/>
    </location>
</feature>
<comment type="caution">
    <text evidence="6">The sequence shown here is derived from an EMBL/GenBank/DDBJ whole genome shotgun (WGS) entry which is preliminary data.</text>
</comment>
<evidence type="ECO:0000256" key="4">
    <source>
        <dbReference type="SAM" id="MobiDB-lite"/>
    </source>
</evidence>
<gene>
    <name evidence="6" type="ORF">KP509_05G015600</name>
</gene>
<dbReference type="Proteomes" id="UP000825935">
    <property type="component" value="Chromosome 5"/>
</dbReference>
<evidence type="ECO:0000313" key="7">
    <source>
        <dbReference type="Proteomes" id="UP000825935"/>
    </source>
</evidence>
<dbReference type="Gene3D" id="3.30.710.10">
    <property type="entry name" value="Potassium Channel Kv1.1, Chain A"/>
    <property type="match status" value="1"/>
</dbReference>
<proteinExistence type="predicted"/>
<keyword evidence="3" id="KW-0833">Ubl conjugation pathway</keyword>
<dbReference type="InterPro" id="IPR011333">
    <property type="entry name" value="SKP1/BTB/POZ_sf"/>
</dbReference>
<dbReference type="InterPro" id="IPR058039">
    <property type="entry name" value="At3g05675-like_ankyrin"/>
</dbReference>
<dbReference type="OrthoDB" id="1903255at2759"/>
<evidence type="ECO:0000259" key="5">
    <source>
        <dbReference type="PROSITE" id="PS50097"/>
    </source>
</evidence>
<dbReference type="Pfam" id="PF25553">
    <property type="entry name" value="BTB-POZ_ANK-like"/>
    <property type="match status" value="1"/>
</dbReference>
<protein>
    <recommendedName>
        <fullName evidence="5">BTB domain-containing protein</fullName>
    </recommendedName>
</protein>
<dbReference type="PANTHER" id="PTHR31060:SF3">
    <property type="entry name" value="OS04G0579700 PROTEIN"/>
    <property type="match status" value="1"/>
</dbReference>
<dbReference type="OMA" id="MAHEQEM"/>
<evidence type="ECO:0000256" key="2">
    <source>
        <dbReference type="ARBA" id="ARBA00004906"/>
    </source>
</evidence>
<keyword evidence="7" id="KW-1185">Reference proteome</keyword>
<accession>A0A8T2UP24</accession>
<dbReference type="PROSITE" id="PS50097">
    <property type="entry name" value="BTB"/>
    <property type="match status" value="1"/>
</dbReference>
<dbReference type="AlphaFoldDB" id="A0A8T2UP24"/>
<reference evidence="6" key="1">
    <citation type="submission" date="2021-08" db="EMBL/GenBank/DDBJ databases">
        <title>WGS assembly of Ceratopteris richardii.</title>
        <authorList>
            <person name="Marchant D.B."/>
            <person name="Chen G."/>
            <person name="Jenkins J."/>
            <person name="Shu S."/>
            <person name="Leebens-Mack J."/>
            <person name="Grimwood J."/>
            <person name="Schmutz J."/>
            <person name="Soltis P."/>
            <person name="Soltis D."/>
            <person name="Chen Z.-H."/>
        </authorList>
    </citation>
    <scope>NUCLEOTIDE SEQUENCE</scope>
    <source>
        <strain evidence="6">Whitten #5841</strain>
        <tissue evidence="6">Leaf</tissue>
    </source>
</reference>
<dbReference type="InterPro" id="IPR000210">
    <property type="entry name" value="BTB/POZ_dom"/>
</dbReference>
<feature type="region of interest" description="Disordered" evidence="4">
    <location>
        <begin position="1"/>
        <end position="90"/>
    </location>
</feature>
<dbReference type="EMBL" id="CM035410">
    <property type="protein sequence ID" value="KAH7436350.1"/>
    <property type="molecule type" value="Genomic_DNA"/>
</dbReference>
<dbReference type="EMBL" id="CM035410">
    <property type="protein sequence ID" value="KAH7436351.1"/>
    <property type="molecule type" value="Genomic_DNA"/>
</dbReference>
<name>A0A8T2UP24_CERRI</name>
<dbReference type="EMBL" id="CM035410">
    <property type="protein sequence ID" value="KAH7436349.1"/>
    <property type="molecule type" value="Genomic_DNA"/>
</dbReference>
<feature type="compositionally biased region" description="Basic and acidic residues" evidence="4">
    <location>
        <begin position="63"/>
        <end position="75"/>
    </location>
</feature>
<feature type="compositionally biased region" description="Low complexity" evidence="4">
    <location>
        <begin position="41"/>
        <end position="57"/>
    </location>
</feature>
<evidence type="ECO:0000256" key="1">
    <source>
        <dbReference type="ARBA" id="ARBA00002668"/>
    </source>
</evidence>
<evidence type="ECO:0000256" key="3">
    <source>
        <dbReference type="ARBA" id="ARBA00022786"/>
    </source>
</evidence>
<feature type="domain" description="BTB" evidence="5">
    <location>
        <begin position="254"/>
        <end position="323"/>
    </location>
</feature>
<dbReference type="InterPro" id="IPR038920">
    <property type="entry name" value="At3g05675-like"/>
</dbReference>
<comment type="function">
    <text evidence="1">May act as a substrate-specific adapter of an E3 ubiquitin-protein ligase complex (CUL3-RBX1-BTB) which mediates the ubiquitination and subsequent proteasomal degradation of target proteins.</text>
</comment>
<feature type="compositionally biased region" description="Polar residues" evidence="4">
    <location>
        <begin position="76"/>
        <end position="89"/>
    </location>
</feature>
<evidence type="ECO:0000313" key="6">
    <source>
        <dbReference type="EMBL" id="KAH7436350.1"/>
    </source>
</evidence>
<comment type="pathway">
    <text evidence="2">Protein modification; protein ubiquitination.</text>
</comment>
<dbReference type="PANTHER" id="PTHR31060">
    <property type="entry name" value="OSJNBA0011J08.25 PROTEIN-RELATED"/>
    <property type="match status" value="1"/>
</dbReference>